<dbReference type="GO" id="GO:0030234">
    <property type="term" value="F:enzyme regulator activity"/>
    <property type="evidence" value="ECO:0007669"/>
    <property type="project" value="InterPro"/>
</dbReference>
<dbReference type="InterPro" id="IPR005511">
    <property type="entry name" value="SMP-30"/>
</dbReference>
<evidence type="ECO:0000256" key="1">
    <source>
        <dbReference type="ARBA" id="ARBA00001589"/>
    </source>
</evidence>
<evidence type="ECO:0000256" key="4">
    <source>
        <dbReference type="ARBA" id="ARBA00001946"/>
    </source>
</evidence>
<dbReference type="Gene3D" id="2.120.10.30">
    <property type="entry name" value="TolB, C-terminal domain"/>
    <property type="match status" value="1"/>
</dbReference>
<evidence type="ECO:0000256" key="14">
    <source>
        <dbReference type="ARBA" id="ARBA00032464"/>
    </source>
</evidence>
<evidence type="ECO:0000256" key="9">
    <source>
        <dbReference type="ARBA" id="ARBA00016808"/>
    </source>
</evidence>
<evidence type="ECO:0000256" key="7">
    <source>
        <dbReference type="ARBA" id="ARBA00008853"/>
    </source>
</evidence>
<dbReference type="GO" id="GO:0005737">
    <property type="term" value="C:cytoplasm"/>
    <property type="evidence" value="ECO:0007669"/>
    <property type="project" value="UniProtKB-SubCell"/>
</dbReference>
<dbReference type="GO" id="GO:0019853">
    <property type="term" value="P:L-ascorbic acid biosynthetic process"/>
    <property type="evidence" value="ECO:0007669"/>
    <property type="project" value="TreeGrafter"/>
</dbReference>
<dbReference type="InterPro" id="IPR008367">
    <property type="entry name" value="Regucalcin"/>
</dbReference>
<dbReference type="Pfam" id="PF08450">
    <property type="entry name" value="SGL"/>
    <property type="match status" value="1"/>
</dbReference>
<evidence type="ECO:0000259" key="15">
    <source>
        <dbReference type="Pfam" id="PF08450"/>
    </source>
</evidence>
<comment type="cofactor">
    <cofactor evidence="3">
        <name>Mn(2+)</name>
        <dbReference type="ChEBI" id="CHEBI:29035"/>
    </cofactor>
</comment>
<evidence type="ECO:0000256" key="11">
    <source>
        <dbReference type="ARBA" id="ARBA00022723"/>
    </source>
</evidence>
<protein>
    <recommendedName>
        <fullName evidence="9">Regucalcin</fullName>
        <ecNumber evidence="8">3.1.1.17</ecNumber>
    </recommendedName>
    <alternativeName>
        <fullName evidence="14">Gluconolactonase</fullName>
    </alternativeName>
</protein>
<comment type="similarity">
    <text evidence="7">Belongs to the SMP-30/CGR1 family.</text>
</comment>
<comment type="catalytic activity">
    <reaction evidence="1">
        <text>D-glucono-1,5-lactone + H2O = D-gluconate + H(+)</text>
        <dbReference type="Rhea" id="RHEA:10440"/>
        <dbReference type="ChEBI" id="CHEBI:15377"/>
        <dbReference type="ChEBI" id="CHEBI:15378"/>
        <dbReference type="ChEBI" id="CHEBI:16217"/>
        <dbReference type="ChEBI" id="CHEBI:18391"/>
        <dbReference type="EC" id="3.1.1.17"/>
    </reaction>
</comment>
<dbReference type="EC" id="3.1.1.17" evidence="8"/>
<evidence type="ECO:0000256" key="6">
    <source>
        <dbReference type="ARBA" id="ARBA00004496"/>
    </source>
</evidence>
<dbReference type="PRINTS" id="PR01791">
    <property type="entry name" value="REGUCALCIN"/>
</dbReference>
<evidence type="ECO:0000256" key="3">
    <source>
        <dbReference type="ARBA" id="ARBA00001936"/>
    </source>
</evidence>
<keyword evidence="12" id="KW-0378">Hydrolase</keyword>
<evidence type="ECO:0000256" key="5">
    <source>
        <dbReference type="ARBA" id="ARBA00001947"/>
    </source>
</evidence>
<comment type="cofactor">
    <cofactor evidence="5">
        <name>Zn(2+)</name>
        <dbReference type="ChEBI" id="CHEBI:29105"/>
    </cofactor>
</comment>
<dbReference type="GO" id="GO:0005509">
    <property type="term" value="F:calcium ion binding"/>
    <property type="evidence" value="ECO:0007669"/>
    <property type="project" value="InterPro"/>
</dbReference>
<proteinExistence type="inferred from homology"/>
<evidence type="ECO:0000256" key="12">
    <source>
        <dbReference type="ARBA" id="ARBA00022801"/>
    </source>
</evidence>
<evidence type="ECO:0000256" key="8">
    <source>
        <dbReference type="ARBA" id="ARBA00013227"/>
    </source>
</evidence>
<dbReference type="SUPFAM" id="SSF63829">
    <property type="entry name" value="Calcium-dependent phosphotriesterase"/>
    <property type="match status" value="1"/>
</dbReference>
<dbReference type="PANTHER" id="PTHR10907">
    <property type="entry name" value="REGUCALCIN"/>
    <property type="match status" value="1"/>
</dbReference>
<dbReference type="EMBL" id="UINC01096578">
    <property type="protein sequence ID" value="SVC53581.1"/>
    <property type="molecule type" value="Genomic_DNA"/>
</dbReference>
<comment type="cofactor">
    <cofactor evidence="2">
        <name>Ca(2+)</name>
        <dbReference type="ChEBI" id="CHEBI:29108"/>
    </cofactor>
</comment>
<keyword evidence="10" id="KW-0963">Cytoplasm</keyword>
<evidence type="ECO:0000313" key="16">
    <source>
        <dbReference type="EMBL" id="SVC53581.1"/>
    </source>
</evidence>
<evidence type="ECO:0000256" key="10">
    <source>
        <dbReference type="ARBA" id="ARBA00022490"/>
    </source>
</evidence>
<keyword evidence="11" id="KW-0479">Metal-binding</keyword>
<evidence type="ECO:0000256" key="13">
    <source>
        <dbReference type="ARBA" id="ARBA00022837"/>
    </source>
</evidence>
<comment type="subcellular location">
    <subcellularLocation>
        <location evidence="6">Cytoplasm</location>
    </subcellularLocation>
</comment>
<dbReference type="InterPro" id="IPR011042">
    <property type="entry name" value="6-blade_b-propeller_TolB-like"/>
</dbReference>
<sequence length="147" mass="15998">IPNGILWGENAKTMWHIDSPTRRVDAWDFDNATGSISNRRTAIEIQDEGAFPDGMAMDSEGMLWVAQWGGWSVVRFDPETGGELARLKLPVSQVSACAFGGPNLDELYITSARKNLSEEALEKEPLAGSLFRARVGVRGVESAVFAG</sequence>
<reference evidence="16" key="1">
    <citation type="submission" date="2018-05" db="EMBL/GenBank/DDBJ databases">
        <authorList>
            <person name="Lanie J.A."/>
            <person name="Ng W.-L."/>
            <person name="Kazmierczak K.M."/>
            <person name="Andrzejewski T.M."/>
            <person name="Davidsen T.M."/>
            <person name="Wayne K.J."/>
            <person name="Tettelin H."/>
            <person name="Glass J.I."/>
            <person name="Rusch D."/>
            <person name="Podicherti R."/>
            <person name="Tsui H.-C.T."/>
            <person name="Winkler M.E."/>
        </authorList>
    </citation>
    <scope>NUCLEOTIDE SEQUENCE</scope>
</reference>
<dbReference type="PRINTS" id="PR01790">
    <property type="entry name" value="SMP30FAMILY"/>
</dbReference>
<accession>A0A382N217</accession>
<keyword evidence="13" id="KW-0106">Calcium</keyword>
<feature type="non-terminal residue" evidence="16">
    <location>
        <position position="1"/>
    </location>
</feature>
<dbReference type="AlphaFoldDB" id="A0A382N217"/>
<dbReference type="GO" id="GO:0004341">
    <property type="term" value="F:gluconolactonase activity"/>
    <property type="evidence" value="ECO:0007669"/>
    <property type="project" value="UniProtKB-EC"/>
</dbReference>
<comment type="cofactor">
    <cofactor evidence="4">
        <name>Mg(2+)</name>
        <dbReference type="ChEBI" id="CHEBI:18420"/>
    </cofactor>
</comment>
<feature type="domain" description="SMP-30/Gluconolactonase/LRE-like region" evidence="15">
    <location>
        <begin position="1"/>
        <end position="113"/>
    </location>
</feature>
<dbReference type="PANTHER" id="PTHR10907:SF47">
    <property type="entry name" value="REGUCALCIN"/>
    <property type="match status" value="1"/>
</dbReference>
<organism evidence="16">
    <name type="scientific">marine metagenome</name>
    <dbReference type="NCBI Taxonomy" id="408172"/>
    <lineage>
        <taxon>unclassified sequences</taxon>
        <taxon>metagenomes</taxon>
        <taxon>ecological metagenomes</taxon>
    </lineage>
</organism>
<evidence type="ECO:0000256" key="2">
    <source>
        <dbReference type="ARBA" id="ARBA00001913"/>
    </source>
</evidence>
<dbReference type="InterPro" id="IPR013658">
    <property type="entry name" value="SGL"/>
</dbReference>
<name>A0A382N217_9ZZZZ</name>
<gene>
    <name evidence="16" type="ORF">METZ01_LOCUS306435</name>
</gene>